<reference evidence="6" key="2">
    <citation type="submission" date="2025-09" db="UniProtKB">
        <authorList>
            <consortium name="Ensembl"/>
        </authorList>
    </citation>
    <scope>IDENTIFICATION</scope>
</reference>
<dbReference type="SUPFAM" id="SSF48726">
    <property type="entry name" value="Immunoglobulin"/>
    <property type="match status" value="2"/>
</dbReference>
<evidence type="ECO:0000256" key="2">
    <source>
        <dbReference type="ARBA" id="ARBA00022729"/>
    </source>
</evidence>
<name>A0A8C6SP79_9GOBI</name>
<dbReference type="Gene3D" id="2.60.40.10">
    <property type="entry name" value="Immunoglobulins"/>
    <property type="match status" value="2"/>
</dbReference>
<reference evidence="6" key="1">
    <citation type="submission" date="2025-08" db="UniProtKB">
        <authorList>
            <consortium name="Ensembl"/>
        </authorList>
    </citation>
    <scope>IDENTIFICATION</scope>
</reference>
<dbReference type="AlphaFoldDB" id="A0A8C6SP79"/>
<organism evidence="6 7">
    <name type="scientific">Neogobius melanostomus</name>
    <name type="common">round goby</name>
    <dbReference type="NCBI Taxonomy" id="47308"/>
    <lineage>
        <taxon>Eukaryota</taxon>
        <taxon>Metazoa</taxon>
        <taxon>Chordata</taxon>
        <taxon>Craniata</taxon>
        <taxon>Vertebrata</taxon>
        <taxon>Euteleostomi</taxon>
        <taxon>Actinopterygii</taxon>
        <taxon>Neopterygii</taxon>
        <taxon>Teleostei</taxon>
        <taxon>Neoteleostei</taxon>
        <taxon>Acanthomorphata</taxon>
        <taxon>Gobiaria</taxon>
        <taxon>Gobiiformes</taxon>
        <taxon>Gobioidei</taxon>
        <taxon>Gobiidae</taxon>
        <taxon>Benthophilinae</taxon>
        <taxon>Neogobiini</taxon>
        <taxon>Neogobius</taxon>
    </lineage>
</organism>
<dbReference type="PANTHER" id="PTHR12080">
    <property type="entry name" value="SIGNALING LYMPHOCYTIC ACTIVATION MOLECULE"/>
    <property type="match status" value="1"/>
</dbReference>
<sequence>KQQYGRAGETVVLSPGPISETLSMAYWKFNQRKLVDINRVFNGHQFSGRVSLNQTNYSLTIQDLRTTDSGDFNFVSALTQPPTLNVINTTEISKESCEVWMKCSYTSDQDVSYRWTVNDVMINGSTLQYPLKPHEGDTTFTCTASNMVSEVSASKNINCRSPPVGMTFTYTVLIPVGKLILSVSCQCGRALWDLSPDVEPD</sequence>
<accession>A0A8C6SP79</accession>
<evidence type="ECO:0000313" key="6">
    <source>
        <dbReference type="Ensembl" id="ENSNMLP00000008202.1"/>
    </source>
</evidence>
<dbReference type="InterPro" id="IPR036179">
    <property type="entry name" value="Ig-like_dom_sf"/>
</dbReference>
<keyword evidence="7" id="KW-1185">Reference proteome</keyword>
<dbReference type="InterPro" id="IPR007110">
    <property type="entry name" value="Ig-like_dom"/>
</dbReference>
<evidence type="ECO:0000256" key="3">
    <source>
        <dbReference type="ARBA" id="ARBA00023136"/>
    </source>
</evidence>
<feature type="domain" description="Ig-like" evidence="5">
    <location>
        <begin position="82"/>
        <end position="158"/>
    </location>
</feature>
<protein>
    <recommendedName>
        <fullName evidence="5">Ig-like domain-containing protein</fullName>
    </recommendedName>
</protein>
<dbReference type="InterPro" id="IPR015631">
    <property type="entry name" value="CD2/SLAM_rcpt"/>
</dbReference>
<dbReference type="Proteomes" id="UP000694523">
    <property type="component" value="Unplaced"/>
</dbReference>
<keyword evidence="2" id="KW-0732">Signal</keyword>
<dbReference type="InterPro" id="IPR013783">
    <property type="entry name" value="Ig-like_fold"/>
</dbReference>
<dbReference type="Ensembl" id="ENSNMLT00000009325.1">
    <property type="protein sequence ID" value="ENSNMLP00000008202.1"/>
    <property type="gene ID" value="ENSNMLG00000005825.1"/>
</dbReference>
<keyword evidence="3" id="KW-0472">Membrane</keyword>
<evidence type="ECO:0000256" key="4">
    <source>
        <dbReference type="ARBA" id="ARBA00023180"/>
    </source>
</evidence>
<dbReference type="PROSITE" id="PS50835">
    <property type="entry name" value="IG_LIKE"/>
    <property type="match status" value="1"/>
</dbReference>
<evidence type="ECO:0000259" key="5">
    <source>
        <dbReference type="PROSITE" id="PS50835"/>
    </source>
</evidence>
<evidence type="ECO:0000256" key="1">
    <source>
        <dbReference type="ARBA" id="ARBA00004370"/>
    </source>
</evidence>
<dbReference type="PANTHER" id="PTHR12080:SF48">
    <property type="entry name" value="IMMUNOGLOBULIN SUBTYPE DOMAIN-CONTAINING PROTEIN"/>
    <property type="match status" value="1"/>
</dbReference>
<proteinExistence type="predicted"/>
<keyword evidence="4" id="KW-0325">Glycoprotein</keyword>
<evidence type="ECO:0000313" key="7">
    <source>
        <dbReference type="Proteomes" id="UP000694523"/>
    </source>
</evidence>
<dbReference type="GO" id="GO:0016020">
    <property type="term" value="C:membrane"/>
    <property type="evidence" value="ECO:0007669"/>
    <property type="project" value="UniProtKB-SubCell"/>
</dbReference>
<comment type="subcellular location">
    <subcellularLocation>
        <location evidence="1">Membrane</location>
    </subcellularLocation>
</comment>